<keyword evidence="1" id="KW-0378">Hydrolase</keyword>
<protein>
    <submittedName>
        <fullName evidence="3">MBL fold metallo-hydrolase</fullName>
    </submittedName>
</protein>
<proteinExistence type="predicted"/>
<dbReference type="InterPro" id="IPR036866">
    <property type="entry name" value="RibonucZ/Hydroxyglut_hydro"/>
</dbReference>
<comment type="caution">
    <text evidence="3">The sequence shown here is derived from an EMBL/GenBank/DDBJ whole genome shotgun (WGS) entry which is preliminary data.</text>
</comment>
<dbReference type="SUPFAM" id="SSF56281">
    <property type="entry name" value="Metallo-hydrolase/oxidoreductase"/>
    <property type="match status" value="1"/>
</dbReference>
<accession>A0ABS9J1Y6</accession>
<dbReference type="Gene3D" id="3.60.15.10">
    <property type="entry name" value="Ribonuclease Z/Hydroxyacylglutathione hydrolase-like"/>
    <property type="match status" value="1"/>
</dbReference>
<dbReference type="Pfam" id="PF12706">
    <property type="entry name" value="Lactamase_B_2"/>
    <property type="match status" value="1"/>
</dbReference>
<reference evidence="3 4" key="1">
    <citation type="submission" date="2021-01" db="EMBL/GenBank/DDBJ databases">
        <title>Genome sequencing of Joostella atrarenae M1-2 (= KCTC 23194).</title>
        <authorList>
            <person name="Zakaria M.R."/>
            <person name="Lam M.Q."/>
            <person name="Chong C.S."/>
        </authorList>
    </citation>
    <scope>NUCLEOTIDE SEQUENCE [LARGE SCALE GENOMIC DNA]</scope>
    <source>
        <strain evidence="3 4">M1-2</strain>
    </source>
</reference>
<evidence type="ECO:0000259" key="2">
    <source>
        <dbReference type="Pfam" id="PF12706"/>
    </source>
</evidence>
<evidence type="ECO:0000313" key="4">
    <source>
        <dbReference type="Proteomes" id="UP000829517"/>
    </source>
</evidence>
<dbReference type="RefSeq" id="WP_236958320.1">
    <property type="nucleotide sequence ID" value="NZ_JAETXX010000002.1"/>
</dbReference>
<dbReference type="PANTHER" id="PTHR43546:SF9">
    <property type="entry name" value="L-ASCORBATE-6-PHOSPHATE LACTONASE ULAG-RELATED"/>
    <property type="match status" value="1"/>
</dbReference>
<organism evidence="3 4">
    <name type="scientific">Joostella atrarenae</name>
    <dbReference type="NCBI Taxonomy" id="679257"/>
    <lineage>
        <taxon>Bacteria</taxon>
        <taxon>Pseudomonadati</taxon>
        <taxon>Bacteroidota</taxon>
        <taxon>Flavobacteriia</taxon>
        <taxon>Flavobacteriales</taxon>
        <taxon>Flavobacteriaceae</taxon>
        <taxon>Joostella</taxon>
    </lineage>
</organism>
<sequence>MTTIHHFRNATMVIETENEVILVDPMLGAKGTQPTFTFFRFKAQKNPIVELPQSCLEILNKVTHCVITHLHPDHLDKKGEEFLIKNNIPVTCSYKDVNDLKKRGLNVVNSIEYWKQTPFLNGTIEGIPARHGYGLVAKPMGNVMGYYIKLSNGDSIYLSSDTIYTEDVHKVLAEYNPTISVVAGGTAQLDLLKPLLMTKEDIIKFAENAPNKVIVNHLEAVNHCPTTRTELKNIFTEKGLISKVCIPEDGEVISF</sequence>
<evidence type="ECO:0000313" key="3">
    <source>
        <dbReference type="EMBL" id="MCF8714360.1"/>
    </source>
</evidence>
<keyword evidence="4" id="KW-1185">Reference proteome</keyword>
<dbReference type="InterPro" id="IPR001279">
    <property type="entry name" value="Metallo-B-lactamas"/>
</dbReference>
<name>A0ABS9J1Y6_9FLAO</name>
<dbReference type="Proteomes" id="UP000829517">
    <property type="component" value="Unassembled WGS sequence"/>
</dbReference>
<dbReference type="EMBL" id="JAETXX010000002">
    <property type="protein sequence ID" value="MCF8714360.1"/>
    <property type="molecule type" value="Genomic_DNA"/>
</dbReference>
<dbReference type="InterPro" id="IPR050114">
    <property type="entry name" value="UPF0173_UPF0282_UlaG_hydrolase"/>
</dbReference>
<feature type="domain" description="Metallo-beta-lactamase" evidence="2">
    <location>
        <begin position="21"/>
        <end position="212"/>
    </location>
</feature>
<evidence type="ECO:0000256" key="1">
    <source>
        <dbReference type="ARBA" id="ARBA00022801"/>
    </source>
</evidence>
<gene>
    <name evidence="3" type="ORF">JM658_05905</name>
</gene>
<dbReference type="PANTHER" id="PTHR43546">
    <property type="entry name" value="UPF0173 METAL-DEPENDENT HYDROLASE MJ1163-RELATED"/>
    <property type="match status" value="1"/>
</dbReference>